<feature type="chain" id="PRO_5047341079" description="phospholipase D" evidence="7">
    <location>
        <begin position="36"/>
        <end position="394"/>
    </location>
</feature>
<gene>
    <name evidence="9" type="ORF">VSS16_20295</name>
</gene>
<evidence type="ECO:0000313" key="9">
    <source>
        <dbReference type="EMBL" id="MFB8775042.1"/>
    </source>
</evidence>
<feature type="domain" description="PLD phosphodiesterase" evidence="8">
    <location>
        <begin position="320"/>
        <end position="354"/>
    </location>
</feature>
<keyword evidence="5" id="KW-0442">Lipid degradation</keyword>
<keyword evidence="7" id="KW-0732">Signal</keyword>
<keyword evidence="10" id="KW-1185">Reference proteome</keyword>
<evidence type="ECO:0000259" key="8">
    <source>
        <dbReference type="PROSITE" id="PS50035"/>
    </source>
</evidence>
<keyword evidence="6" id="KW-0443">Lipid metabolism</keyword>
<dbReference type="RefSeq" id="WP_376733700.1">
    <property type="nucleotide sequence ID" value="NZ_JAYMRP010000017.1"/>
</dbReference>
<sequence length="394" mass="43094">MITHKTAFRRRPLSGILLFILALTATMVSAPPASAATTSDCATSTSGRYETCFIYGGGTEDRLLVTKIKGKIDATADASAAGETGNYIRVALYNWYASGGGSDIAASLVRAQQSGVSVRVVVGPSESSITTYLASNGIDVRYCADSCMAEGSGSMHNKFFLVRKGATKLVIQSSSNLKGSQATHAQNLLISRDDDALFSAYVNYWRRLYAKDWTYDGVTWDTNAKRTIDGTNDLSKAYFFPQPQATRVADVLGNVSACEPGNDRVWMEASEFDSSSYSKGIVDQLKRLRGIGCDIKVIVQKQAGYDMLRGYGIPATDIRCDGWSHNKLLLIDAMYASEWRKPVFVGSYNLTENSAWRANDAMLRVIEGSVTNRYINQFQHLWTNPRACDPAGVE</sequence>
<comment type="caution">
    <text evidence="9">The sequence shown here is derived from an EMBL/GenBank/DDBJ whole genome shotgun (WGS) entry which is preliminary data.</text>
</comment>
<dbReference type="EC" id="3.1.4.4" evidence="3"/>
<dbReference type="PROSITE" id="PS50035">
    <property type="entry name" value="PLD"/>
    <property type="match status" value="1"/>
</dbReference>
<dbReference type="EMBL" id="JAYMRP010000017">
    <property type="protein sequence ID" value="MFB8775042.1"/>
    <property type="molecule type" value="Genomic_DNA"/>
</dbReference>
<organism evidence="9 10">
    <name type="scientific">Streptomyces broussonetiae</name>
    <dbReference type="NCBI Taxonomy" id="2686304"/>
    <lineage>
        <taxon>Bacteria</taxon>
        <taxon>Bacillati</taxon>
        <taxon>Actinomycetota</taxon>
        <taxon>Actinomycetes</taxon>
        <taxon>Kitasatosporales</taxon>
        <taxon>Streptomycetaceae</taxon>
        <taxon>Streptomyces</taxon>
    </lineage>
</organism>
<evidence type="ECO:0000256" key="5">
    <source>
        <dbReference type="ARBA" id="ARBA00022963"/>
    </source>
</evidence>
<dbReference type="InterPro" id="IPR051406">
    <property type="entry name" value="PLD_domain"/>
</dbReference>
<evidence type="ECO:0000256" key="2">
    <source>
        <dbReference type="ARBA" id="ARBA00008664"/>
    </source>
</evidence>
<evidence type="ECO:0000256" key="4">
    <source>
        <dbReference type="ARBA" id="ARBA00022801"/>
    </source>
</evidence>
<dbReference type="SUPFAM" id="SSF56024">
    <property type="entry name" value="Phospholipase D/nuclease"/>
    <property type="match status" value="2"/>
</dbReference>
<dbReference type="InterPro" id="IPR001736">
    <property type="entry name" value="PLipase_D/transphosphatidylase"/>
</dbReference>
<comment type="catalytic activity">
    <reaction evidence="1">
        <text>a 1,2-diacyl-sn-glycero-3-phosphocholine + H2O = a 1,2-diacyl-sn-glycero-3-phosphate + choline + H(+)</text>
        <dbReference type="Rhea" id="RHEA:14445"/>
        <dbReference type="ChEBI" id="CHEBI:15354"/>
        <dbReference type="ChEBI" id="CHEBI:15377"/>
        <dbReference type="ChEBI" id="CHEBI:15378"/>
        <dbReference type="ChEBI" id="CHEBI:57643"/>
        <dbReference type="ChEBI" id="CHEBI:58608"/>
        <dbReference type="EC" id="3.1.4.4"/>
    </reaction>
</comment>
<comment type="similarity">
    <text evidence="2">Belongs to the phospholipase D family.</text>
</comment>
<evidence type="ECO:0000256" key="6">
    <source>
        <dbReference type="ARBA" id="ARBA00023098"/>
    </source>
</evidence>
<proteinExistence type="inferred from homology"/>
<evidence type="ECO:0000313" key="10">
    <source>
        <dbReference type="Proteomes" id="UP001585080"/>
    </source>
</evidence>
<dbReference type="PANTHER" id="PTHR43856:SF1">
    <property type="entry name" value="MITOCHONDRIAL CARDIOLIPIN HYDROLASE"/>
    <property type="match status" value="1"/>
</dbReference>
<reference evidence="9 10" key="1">
    <citation type="submission" date="2024-01" db="EMBL/GenBank/DDBJ databases">
        <title>Genome mining of biosynthetic gene clusters to explore secondary metabolites of Streptomyces sp.</title>
        <authorList>
            <person name="Baig A."/>
            <person name="Ajitkumar Shintre N."/>
            <person name="Kumar H."/>
            <person name="Anbarasu A."/>
            <person name="Ramaiah S."/>
        </authorList>
    </citation>
    <scope>NUCLEOTIDE SEQUENCE [LARGE SCALE GENOMIC DNA]</scope>
    <source>
        <strain evidence="9 10">A57</strain>
    </source>
</reference>
<evidence type="ECO:0000256" key="1">
    <source>
        <dbReference type="ARBA" id="ARBA00000798"/>
    </source>
</evidence>
<dbReference type="InterPro" id="IPR025202">
    <property type="entry name" value="PLD-like_dom"/>
</dbReference>
<dbReference type="PANTHER" id="PTHR43856">
    <property type="entry name" value="CARDIOLIPIN HYDROLASE"/>
    <property type="match status" value="1"/>
</dbReference>
<evidence type="ECO:0000256" key="3">
    <source>
        <dbReference type="ARBA" id="ARBA00012027"/>
    </source>
</evidence>
<name>A0ABV5EDZ4_9ACTN</name>
<protein>
    <recommendedName>
        <fullName evidence="3">phospholipase D</fullName>
        <ecNumber evidence="3">3.1.4.4</ecNumber>
    </recommendedName>
</protein>
<dbReference type="Pfam" id="PF13091">
    <property type="entry name" value="PLDc_2"/>
    <property type="match status" value="2"/>
</dbReference>
<dbReference type="Gene3D" id="3.30.870.10">
    <property type="entry name" value="Endonuclease Chain A"/>
    <property type="match status" value="2"/>
</dbReference>
<evidence type="ECO:0000256" key="7">
    <source>
        <dbReference type="SAM" id="SignalP"/>
    </source>
</evidence>
<dbReference type="Proteomes" id="UP001585080">
    <property type="component" value="Unassembled WGS sequence"/>
</dbReference>
<keyword evidence="4" id="KW-0378">Hydrolase</keyword>
<accession>A0ABV5EDZ4</accession>
<feature type="signal peptide" evidence="7">
    <location>
        <begin position="1"/>
        <end position="35"/>
    </location>
</feature>